<dbReference type="EMBL" id="CAJNDS010002294">
    <property type="protein sequence ID" value="CAE7415510.1"/>
    <property type="molecule type" value="Genomic_DNA"/>
</dbReference>
<reference evidence="3" key="1">
    <citation type="submission" date="2021-02" db="EMBL/GenBank/DDBJ databases">
        <authorList>
            <person name="Dougan E. K."/>
            <person name="Rhodes N."/>
            <person name="Thang M."/>
            <person name="Chan C."/>
        </authorList>
    </citation>
    <scope>NUCLEOTIDE SEQUENCE</scope>
</reference>
<dbReference type="InterPro" id="IPR036249">
    <property type="entry name" value="Thioredoxin-like_sf"/>
</dbReference>
<dbReference type="InterPro" id="IPR010987">
    <property type="entry name" value="Glutathione-S-Trfase_C-like"/>
</dbReference>
<name>A0A812R2B6_9DINO</name>
<dbReference type="OrthoDB" id="414243at2759"/>
<dbReference type="PANTHER" id="PTHR11571">
    <property type="entry name" value="GLUTATHIONE S-TRANSFERASE"/>
    <property type="match status" value="1"/>
</dbReference>
<sequence>MSRLTFIAGGIPFKDTTPKTDETFKERTAALHPYAPDASGLPILTVDGKAYAQSRAILRYVGRIAQYEGSALYPTDPMEQLECDDYIELGEDLRGPILATFRFQDQAEKEAARAALVAPDGGVTKFLKVLDKKLGDNFPTKLTIGPLYVWCMTTIFRQPTFLDGIPADALAPYANITKLHQWISNIPPIKAHYEKAEGRSSARILISI</sequence>
<dbReference type="InterPro" id="IPR036282">
    <property type="entry name" value="Glutathione-S-Trfase_C_sf"/>
</dbReference>
<evidence type="ECO:0000313" key="3">
    <source>
        <dbReference type="EMBL" id="CAE7415510.1"/>
    </source>
</evidence>
<evidence type="ECO:0000259" key="2">
    <source>
        <dbReference type="PROSITE" id="PS50405"/>
    </source>
</evidence>
<dbReference type="GO" id="GO:0006749">
    <property type="term" value="P:glutathione metabolic process"/>
    <property type="evidence" value="ECO:0007669"/>
    <property type="project" value="TreeGrafter"/>
</dbReference>
<dbReference type="InterPro" id="IPR050213">
    <property type="entry name" value="GST_superfamily"/>
</dbReference>
<organism evidence="3 4">
    <name type="scientific">Symbiodinium natans</name>
    <dbReference type="NCBI Taxonomy" id="878477"/>
    <lineage>
        <taxon>Eukaryota</taxon>
        <taxon>Sar</taxon>
        <taxon>Alveolata</taxon>
        <taxon>Dinophyceae</taxon>
        <taxon>Suessiales</taxon>
        <taxon>Symbiodiniaceae</taxon>
        <taxon>Symbiodinium</taxon>
    </lineage>
</organism>
<dbReference type="Pfam" id="PF14497">
    <property type="entry name" value="GST_C_3"/>
    <property type="match status" value="1"/>
</dbReference>
<evidence type="ECO:0000259" key="1">
    <source>
        <dbReference type="PROSITE" id="PS50404"/>
    </source>
</evidence>
<dbReference type="InterPro" id="IPR004045">
    <property type="entry name" value="Glutathione_S-Trfase_N"/>
</dbReference>
<dbReference type="InterPro" id="IPR004046">
    <property type="entry name" value="GST_C"/>
</dbReference>
<dbReference type="Proteomes" id="UP000604046">
    <property type="component" value="Unassembled WGS sequence"/>
</dbReference>
<dbReference type="PROSITE" id="PS50405">
    <property type="entry name" value="GST_CTER"/>
    <property type="match status" value="1"/>
</dbReference>
<proteinExistence type="predicted"/>
<accession>A0A812R2B6</accession>
<keyword evidence="4" id="KW-1185">Reference proteome</keyword>
<feature type="domain" description="GST C-terminal" evidence="2">
    <location>
        <begin position="76"/>
        <end position="204"/>
    </location>
</feature>
<dbReference type="PANTHER" id="PTHR11571:SF252">
    <property type="entry name" value="GLUTATHIONE S-TRANSFERASE"/>
    <property type="match status" value="1"/>
</dbReference>
<dbReference type="SUPFAM" id="SSF47616">
    <property type="entry name" value="GST C-terminal domain-like"/>
    <property type="match status" value="1"/>
</dbReference>
<evidence type="ECO:0000313" key="4">
    <source>
        <dbReference type="Proteomes" id="UP000604046"/>
    </source>
</evidence>
<dbReference type="SUPFAM" id="SSF52833">
    <property type="entry name" value="Thioredoxin-like"/>
    <property type="match status" value="1"/>
</dbReference>
<dbReference type="Gene3D" id="1.20.1050.10">
    <property type="match status" value="1"/>
</dbReference>
<dbReference type="AlphaFoldDB" id="A0A812R2B6"/>
<dbReference type="PROSITE" id="PS50404">
    <property type="entry name" value="GST_NTER"/>
    <property type="match status" value="1"/>
</dbReference>
<feature type="domain" description="GST N-terminal" evidence="1">
    <location>
        <begin position="1"/>
        <end position="69"/>
    </location>
</feature>
<dbReference type="Gene3D" id="3.40.30.10">
    <property type="entry name" value="Glutaredoxin"/>
    <property type="match status" value="1"/>
</dbReference>
<dbReference type="GO" id="GO:0004364">
    <property type="term" value="F:glutathione transferase activity"/>
    <property type="evidence" value="ECO:0007669"/>
    <property type="project" value="TreeGrafter"/>
</dbReference>
<protein>
    <submittedName>
        <fullName evidence="3">GST1 protein</fullName>
    </submittedName>
</protein>
<gene>
    <name evidence="3" type="primary">GST1</name>
    <name evidence="3" type="ORF">SNAT2548_LOCUS22587</name>
</gene>
<comment type="caution">
    <text evidence="3">The sequence shown here is derived from an EMBL/GenBank/DDBJ whole genome shotgun (WGS) entry which is preliminary data.</text>
</comment>